<dbReference type="InterPro" id="IPR035994">
    <property type="entry name" value="Nucleoside_phosphorylase_sf"/>
</dbReference>
<dbReference type="InterPro" id="IPR045450">
    <property type="entry name" value="VMAP_C"/>
</dbReference>
<keyword evidence="4" id="KW-1185">Reference proteome</keyword>
<proteinExistence type="predicted"/>
<dbReference type="RefSeq" id="WP_215616723.1">
    <property type="nucleotide sequence ID" value="NZ_JADOER010000002.1"/>
</dbReference>
<feature type="domain" description="vWA-MoxR associated protein C-terminal" evidence="2">
    <location>
        <begin position="438"/>
        <end position="586"/>
    </location>
</feature>
<evidence type="ECO:0000259" key="2">
    <source>
        <dbReference type="Pfam" id="PF20028"/>
    </source>
</evidence>
<dbReference type="EMBL" id="JADOER010000002">
    <property type="protein sequence ID" value="MBT9310822.1"/>
    <property type="molecule type" value="Genomic_DNA"/>
</dbReference>
<dbReference type="PANTHER" id="PTHR46832:SF1">
    <property type="entry name" value="5'-METHYLTHIOADENOSINE_S-ADENOSYLHOMOCYSTEINE NUCLEOSIDASE"/>
    <property type="match status" value="1"/>
</dbReference>
<accession>A0ABS5XYX1</accession>
<name>A0ABS5XYX1_9CYAN</name>
<gene>
    <name evidence="3" type="ORF">IXB28_01260</name>
</gene>
<comment type="caution">
    <text evidence="3">The sequence shown here is derived from an EMBL/GenBank/DDBJ whole genome shotgun (WGS) entry which is preliminary data.</text>
</comment>
<sequence>MPQDNLCAVILTALPVEFKAVRAFLSDCKEDIHPTKQTVYERGTFTANGKCWDVGIVEIGPGNVDAALETGSALEHFKPQVVLFVGIAGGIKDVKIGDVVAATKIYGYESGKAEAGVFKPRPEVGESSYSLVQRARAEARNSQWLQRLSDSPNRLPDAYVRPIAAGEKVVASTQTAVCNFLQHHYSDAVAVEMEGYGFIRAAYSSKQTTSAIVIRGISDLLDNKNEANNNQAQEEVRQATASHHASAFAFQLLTNFEPCESFVDKQTSVHQVRSQVWDELFAYFKESDLPIIAPLCQQIFEDELTLEQRDPYSELSQLDTLETLKTVFKRRDDLSLAVKWVGLVIQSFENPLEGTQERSVPSGLRGFFNVHKPSHEEEEEVKSEKKQPSSYLLIALDPKDDEDMVGFTAELHSTDSAVPENLFPEGGIQCSLDEPHEDLCRYLSEAFRKAKQVKTIEFFLSWRHFDQPVHDWKVKVDAPLPLPLKLLRNTLVRSLDRLTQEDFVDERIETLETQWDRLQGCCAKELIKSCHEVFTLDCEALAGELLGGDEYIIFKLLSALPTDKQELEQLLSIVVWSGIPIWFWSYCSLSGPDKINLSIKINDFLSADNLQNSATFAEIIKKNRKSVPNLGLLCDCPTRLPVLVDWKNGRLRQPAA</sequence>
<reference evidence="3 4" key="1">
    <citation type="journal article" date="2021" name="Mar. Drugs">
        <title>Genome Reduction and Secondary Metabolism of the Marine Sponge-Associated Cyanobacterium Leptothoe.</title>
        <authorList>
            <person name="Konstantinou D."/>
            <person name="Popin R.V."/>
            <person name="Fewer D.P."/>
            <person name="Sivonen K."/>
            <person name="Gkelis S."/>
        </authorList>
    </citation>
    <scope>NUCLEOTIDE SEQUENCE [LARGE SCALE GENOMIC DNA]</scope>
    <source>
        <strain evidence="3 4">TAU-MAC 1615</strain>
    </source>
</reference>
<dbReference type="PANTHER" id="PTHR46832">
    <property type="entry name" value="5'-METHYLTHIOADENOSINE/S-ADENOSYLHOMOCYSTEINE NUCLEOSIDASE"/>
    <property type="match status" value="1"/>
</dbReference>
<dbReference type="SUPFAM" id="SSF53167">
    <property type="entry name" value="Purine and uridine phosphorylases"/>
    <property type="match status" value="1"/>
</dbReference>
<evidence type="ECO:0000259" key="1">
    <source>
        <dbReference type="Pfam" id="PF01048"/>
    </source>
</evidence>
<protein>
    <submittedName>
        <fullName evidence="3">5'-methylthioadenosine/S-adenosylhomocysteine nucleosidase</fullName>
    </submittedName>
</protein>
<dbReference type="Pfam" id="PF01048">
    <property type="entry name" value="PNP_UDP_1"/>
    <property type="match status" value="1"/>
</dbReference>
<evidence type="ECO:0000313" key="3">
    <source>
        <dbReference type="EMBL" id="MBT9310822.1"/>
    </source>
</evidence>
<dbReference type="CDD" id="cd09008">
    <property type="entry name" value="MTAN"/>
    <property type="match status" value="1"/>
</dbReference>
<dbReference type="InterPro" id="IPR000845">
    <property type="entry name" value="Nucleoside_phosphorylase_d"/>
</dbReference>
<organism evidence="3 4">
    <name type="scientific">Leptothoe kymatousa TAU-MAC 1615</name>
    <dbReference type="NCBI Taxonomy" id="2364775"/>
    <lineage>
        <taxon>Bacteria</taxon>
        <taxon>Bacillati</taxon>
        <taxon>Cyanobacteriota</taxon>
        <taxon>Cyanophyceae</taxon>
        <taxon>Nodosilineales</taxon>
        <taxon>Cymatolegaceae</taxon>
        <taxon>Leptothoe</taxon>
        <taxon>Leptothoe kymatousa</taxon>
    </lineage>
</organism>
<evidence type="ECO:0000313" key="4">
    <source>
        <dbReference type="Proteomes" id="UP001196661"/>
    </source>
</evidence>
<dbReference type="Proteomes" id="UP001196661">
    <property type="component" value="Unassembled WGS sequence"/>
</dbReference>
<dbReference type="Pfam" id="PF20028">
    <property type="entry name" value="VMAP-C"/>
    <property type="match status" value="1"/>
</dbReference>
<dbReference type="Gene3D" id="3.40.50.1580">
    <property type="entry name" value="Nucleoside phosphorylase domain"/>
    <property type="match status" value="1"/>
</dbReference>
<feature type="domain" description="Nucleoside phosphorylase" evidence="1">
    <location>
        <begin position="9"/>
        <end position="243"/>
    </location>
</feature>